<feature type="region of interest" description="Disordered" evidence="7">
    <location>
        <begin position="360"/>
        <end position="392"/>
    </location>
</feature>
<evidence type="ECO:0000256" key="2">
    <source>
        <dbReference type="ARBA" id="ARBA00022525"/>
    </source>
</evidence>
<dbReference type="InParanoid" id="A0A668AM75"/>
<dbReference type="PANTHER" id="PTHR22917:SF8">
    <property type="entry name" value="PROTEOGLYCAN 4 ISOFORM X1"/>
    <property type="match status" value="1"/>
</dbReference>
<dbReference type="Gene3D" id="4.10.410.20">
    <property type="match status" value="2"/>
</dbReference>
<name>A0A668AM75_9TELE</name>
<dbReference type="InterPro" id="IPR036375">
    <property type="entry name" value="Hemopexin-like_dom_sf"/>
</dbReference>
<evidence type="ECO:0000259" key="8">
    <source>
        <dbReference type="PROSITE" id="PS50958"/>
    </source>
</evidence>
<sequence>SVPFQIICVGRCGEVFTRGQQCACDSSCLLHNECCKDFDAVSQSCRGRCAESFRRGRLCECDPDCIRYSTCCHDYQLHCGTANIHNHSSNNTNIQNRSPASVGQRFKITGMVLGSTLPGHGALPLGSSSPQSPSGPGVSAGKVNIQLYKCVCVCVCLLGEHFWSVDPVSRSVSSPQSITDTLGVPAPIDTVFTRCNCQGNTYIIKGDQLWRLDGNMMVEPGYPQPLAFEFSGLTGGISAALPLPATRGRPETVYFFKGGDTMQRYMFPPGSAPSCSRKSRTSYTSRTARQAEGVLSGEINLKVSLKGFPTPVTCALSMPNPQRSEGYEHYVFSGPLFFNIKISGDLPALAKPHPSAAFTAPPTLPHAAQATNADGSSMMAAQNASPPHPANSIMRWLQCP</sequence>
<dbReference type="GO" id="GO:0030247">
    <property type="term" value="F:polysaccharide binding"/>
    <property type="evidence" value="ECO:0007669"/>
    <property type="project" value="InterPro"/>
</dbReference>
<dbReference type="AlphaFoldDB" id="A0A668AM75"/>
<keyword evidence="2" id="KW-0964">Secreted</keyword>
<evidence type="ECO:0000313" key="9">
    <source>
        <dbReference type="Ensembl" id="ENSMMDP00005049099.1"/>
    </source>
</evidence>
<feature type="compositionally biased region" description="Polar residues" evidence="7">
    <location>
        <begin position="369"/>
        <end position="385"/>
    </location>
</feature>
<keyword evidence="10" id="KW-1185">Reference proteome</keyword>
<proteinExistence type="predicted"/>
<dbReference type="InterPro" id="IPR001212">
    <property type="entry name" value="Somatomedin_B_dom"/>
</dbReference>
<dbReference type="Pfam" id="PF00045">
    <property type="entry name" value="Hemopexin"/>
    <property type="match status" value="1"/>
</dbReference>
<evidence type="ECO:0000256" key="6">
    <source>
        <dbReference type="PROSITE-ProRule" id="PRU01011"/>
    </source>
</evidence>
<dbReference type="InterPro" id="IPR051298">
    <property type="entry name" value="Heme_transport/Cell_adhesion"/>
</dbReference>
<dbReference type="SUPFAM" id="SSF90188">
    <property type="entry name" value="Somatomedin B domain"/>
    <property type="match status" value="2"/>
</dbReference>
<dbReference type="Proteomes" id="UP000472263">
    <property type="component" value="Chromosome 17"/>
</dbReference>
<feature type="domain" description="SMB" evidence="8">
    <location>
        <begin position="41"/>
        <end position="83"/>
    </location>
</feature>
<dbReference type="SMART" id="SM00120">
    <property type="entry name" value="HX"/>
    <property type="match status" value="1"/>
</dbReference>
<dbReference type="PROSITE" id="PS00524">
    <property type="entry name" value="SMB_1"/>
    <property type="match status" value="1"/>
</dbReference>
<protein>
    <submittedName>
        <fullName evidence="9">Proteoglycan 4a</fullName>
    </submittedName>
</protein>
<dbReference type="Ensembl" id="ENSMMDT00005050057.1">
    <property type="protein sequence ID" value="ENSMMDP00005049099.1"/>
    <property type="gene ID" value="ENSMMDG00005022325.1"/>
</dbReference>
<keyword evidence="4" id="KW-0677">Repeat</keyword>
<evidence type="ECO:0000256" key="4">
    <source>
        <dbReference type="ARBA" id="ARBA00022737"/>
    </source>
</evidence>
<dbReference type="PROSITE" id="PS51642">
    <property type="entry name" value="HEMOPEXIN_2"/>
    <property type="match status" value="1"/>
</dbReference>
<dbReference type="Pfam" id="PF01033">
    <property type="entry name" value="Somatomedin_B"/>
    <property type="match status" value="2"/>
</dbReference>
<dbReference type="InterPro" id="IPR036024">
    <property type="entry name" value="Somatomedin_B-like_dom_sf"/>
</dbReference>
<keyword evidence="5" id="KW-1015">Disulfide bond</keyword>
<dbReference type="GO" id="GO:0005044">
    <property type="term" value="F:scavenger receptor activity"/>
    <property type="evidence" value="ECO:0007669"/>
    <property type="project" value="InterPro"/>
</dbReference>
<evidence type="ECO:0000256" key="5">
    <source>
        <dbReference type="ARBA" id="ARBA00023157"/>
    </source>
</evidence>
<evidence type="ECO:0000256" key="1">
    <source>
        <dbReference type="ARBA" id="ARBA00004613"/>
    </source>
</evidence>
<reference evidence="9" key="1">
    <citation type="submission" date="2019-06" db="EMBL/GenBank/DDBJ databases">
        <authorList>
            <consortium name="Wellcome Sanger Institute Data Sharing"/>
        </authorList>
    </citation>
    <scope>NUCLEOTIDE SEQUENCE [LARGE SCALE GENOMIC DNA]</scope>
</reference>
<accession>A0A668AM75</accession>
<dbReference type="InterPro" id="IPR018487">
    <property type="entry name" value="Hemopexin-like_repeat"/>
</dbReference>
<dbReference type="InterPro" id="IPR020436">
    <property type="entry name" value="SMB_chordata"/>
</dbReference>
<dbReference type="GO" id="GO:0005615">
    <property type="term" value="C:extracellular space"/>
    <property type="evidence" value="ECO:0007669"/>
    <property type="project" value="TreeGrafter"/>
</dbReference>
<evidence type="ECO:0000256" key="3">
    <source>
        <dbReference type="ARBA" id="ARBA00022729"/>
    </source>
</evidence>
<organism evidence="9 10">
    <name type="scientific">Myripristis murdjan</name>
    <name type="common">pinecone soldierfish</name>
    <dbReference type="NCBI Taxonomy" id="586833"/>
    <lineage>
        <taxon>Eukaryota</taxon>
        <taxon>Metazoa</taxon>
        <taxon>Chordata</taxon>
        <taxon>Craniata</taxon>
        <taxon>Vertebrata</taxon>
        <taxon>Euteleostomi</taxon>
        <taxon>Actinopterygii</taxon>
        <taxon>Neopterygii</taxon>
        <taxon>Teleostei</taxon>
        <taxon>Neoteleostei</taxon>
        <taxon>Acanthomorphata</taxon>
        <taxon>Holocentriformes</taxon>
        <taxon>Holocentridae</taxon>
        <taxon>Myripristis</taxon>
    </lineage>
</organism>
<reference evidence="9" key="3">
    <citation type="submission" date="2025-09" db="UniProtKB">
        <authorList>
            <consortium name="Ensembl"/>
        </authorList>
    </citation>
    <scope>IDENTIFICATION</scope>
</reference>
<dbReference type="PROSITE" id="PS50958">
    <property type="entry name" value="SMB_2"/>
    <property type="match status" value="2"/>
</dbReference>
<dbReference type="PANTHER" id="PTHR22917">
    <property type="entry name" value="HEMOPEXIN DOMAIN-CONTAINING PROTEIN"/>
    <property type="match status" value="1"/>
</dbReference>
<feature type="domain" description="SMB" evidence="8">
    <location>
        <begin position="4"/>
        <end position="39"/>
    </location>
</feature>
<dbReference type="GeneTree" id="ENSGT00530000063751"/>
<dbReference type="SMART" id="SM00201">
    <property type="entry name" value="SO"/>
    <property type="match status" value="2"/>
</dbReference>
<comment type="subcellular location">
    <subcellularLocation>
        <location evidence="1">Secreted</location>
    </subcellularLocation>
</comment>
<dbReference type="SUPFAM" id="SSF50923">
    <property type="entry name" value="Hemopexin-like domain"/>
    <property type="match status" value="1"/>
</dbReference>
<dbReference type="Gene3D" id="2.110.10.10">
    <property type="entry name" value="Hemopexin-like domain"/>
    <property type="match status" value="1"/>
</dbReference>
<feature type="repeat" description="Hemopexin" evidence="6">
    <location>
        <begin position="185"/>
        <end position="233"/>
    </location>
</feature>
<reference evidence="9" key="2">
    <citation type="submission" date="2025-08" db="UniProtKB">
        <authorList>
            <consortium name="Ensembl"/>
        </authorList>
    </citation>
    <scope>IDENTIFICATION</scope>
</reference>
<dbReference type="PRINTS" id="PR00022">
    <property type="entry name" value="SOMATOMEDINB"/>
</dbReference>
<keyword evidence="3" id="KW-0732">Signal</keyword>
<dbReference type="GO" id="GO:0006955">
    <property type="term" value="P:immune response"/>
    <property type="evidence" value="ECO:0007669"/>
    <property type="project" value="InterPro"/>
</dbReference>
<evidence type="ECO:0000256" key="7">
    <source>
        <dbReference type="SAM" id="MobiDB-lite"/>
    </source>
</evidence>
<evidence type="ECO:0000313" key="10">
    <source>
        <dbReference type="Proteomes" id="UP000472263"/>
    </source>
</evidence>